<name>A0A4R8IPN1_9GAMM</name>
<dbReference type="GO" id="GO:0004536">
    <property type="term" value="F:DNA nuclease activity"/>
    <property type="evidence" value="ECO:0007669"/>
    <property type="project" value="InterPro"/>
</dbReference>
<dbReference type="GO" id="GO:0046872">
    <property type="term" value="F:metal ion binding"/>
    <property type="evidence" value="ECO:0007669"/>
    <property type="project" value="UniProtKB-KW"/>
</dbReference>
<dbReference type="SUPFAM" id="SSF51556">
    <property type="entry name" value="Metallo-dependent hydrolases"/>
    <property type="match status" value="1"/>
</dbReference>
<feature type="binding site" evidence="4">
    <location>
        <position position="95"/>
    </location>
    <ligand>
        <name>a divalent metal cation</name>
        <dbReference type="ChEBI" id="CHEBI:60240"/>
        <label>1</label>
    </ligand>
</feature>
<dbReference type="RefSeq" id="WP_134082160.1">
    <property type="nucleotide sequence ID" value="NZ_SOQX01000002.1"/>
</dbReference>
<dbReference type="PROSITE" id="PS01137">
    <property type="entry name" value="TATD_1"/>
    <property type="match status" value="1"/>
</dbReference>
<reference evidence="5 6" key="1">
    <citation type="submission" date="2019-03" db="EMBL/GenBank/DDBJ databases">
        <title>Genomic Encyclopedia of Type Strains, Phase IV (KMG-IV): sequencing the most valuable type-strain genomes for metagenomic binning, comparative biology and taxonomic classification.</title>
        <authorList>
            <person name="Goeker M."/>
        </authorList>
    </citation>
    <scope>NUCLEOTIDE SEQUENCE [LARGE SCALE GENOMIC DNA]</scope>
    <source>
        <strain evidence="5 6">DSM 16326</strain>
    </source>
</reference>
<dbReference type="InterPro" id="IPR018228">
    <property type="entry name" value="DNase_TatD-rel_CS"/>
</dbReference>
<evidence type="ECO:0000256" key="4">
    <source>
        <dbReference type="PIRSR" id="PIRSR005902-1"/>
    </source>
</evidence>
<sequence>MYLVDSHCHLDRLDLEPFDGKLEGALQNAREHGVEHMLCVCINMENRTEVLDVARQYDFISASVGVHPNEDEGHDPEVDELVELAADENIVAIGETGLDYFRSEGDLQWQRDRFRRHIAAAKQSDKPLIIHMRDATDDTLRVMQEEGADEIGGVMHCFVEDWETAKKALDLNFHISFSGIVTFKNAKALQEVAKNVPADRYLVETDSPYLAPVPYRGKSNQPAWTRHVAEFIAELRGTEVETIAEQTTHNYFELFRHDRQ</sequence>
<dbReference type="AlphaFoldDB" id="A0A4R8IPN1"/>
<dbReference type="InterPro" id="IPR015991">
    <property type="entry name" value="TatD/YcfH-like"/>
</dbReference>
<feature type="binding site" evidence="4">
    <location>
        <position position="9"/>
    </location>
    <ligand>
        <name>a divalent metal cation</name>
        <dbReference type="ChEBI" id="CHEBI:60240"/>
        <label>1</label>
    </ligand>
</feature>
<dbReference type="OrthoDB" id="9810005at2"/>
<dbReference type="InterPro" id="IPR001130">
    <property type="entry name" value="TatD-like"/>
</dbReference>
<comment type="caution">
    <text evidence="5">The sequence shown here is derived from an EMBL/GenBank/DDBJ whole genome shotgun (WGS) entry which is preliminary data.</text>
</comment>
<dbReference type="FunFam" id="3.20.20.140:FF:000005">
    <property type="entry name" value="TatD family hydrolase"/>
    <property type="match status" value="1"/>
</dbReference>
<dbReference type="PIRSF" id="PIRSF005902">
    <property type="entry name" value="DNase_TatD"/>
    <property type="match status" value="1"/>
</dbReference>
<evidence type="ECO:0000313" key="6">
    <source>
        <dbReference type="Proteomes" id="UP000294914"/>
    </source>
</evidence>
<dbReference type="GO" id="GO:0016788">
    <property type="term" value="F:hydrolase activity, acting on ester bonds"/>
    <property type="evidence" value="ECO:0007669"/>
    <property type="project" value="InterPro"/>
</dbReference>
<dbReference type="Pfam" id="PF01026">
    <property type="entry name" value="TatD_DNase"/>
    <property type="match status" value="1"/>
</dbReference>
<comment type="similarity">
    <text evidence="1">Belongs to the metallo-dependent hydrolases superfamily. TatD-type hydrolase family.</text>
</comment>
<feature type="binding site" evidence="4">
    <location>
        <position position="156"/>
    </location>
    <ligand>
        <name>a divalent metal cation</name>
        <dbReference type="ChEBI" id="CHEBI:60240"/>
        <label>2</label>
    </ligand>
</feature>
<keyword evidence="2 4" id="KW-0479">Metal-binding</keyword>
<evidence type="ECO:0000256" key="3">
    <source>
        <dbReference type="ARBA" id="ARBA00022801"/>
    </source>
</evidence>
<proteinExistence type="inferred from homology"/>
<dbReference type="EMBL" id="SOQX01000002">
    <property type="protein sequence ID" value="TDY02892.1"/>
    <property type="molecule type" value="Genomic_DNA"/>
</dbReference>
<accession>A0A4R8IPN1</accession>
<dbReference type="CDD" id="cd01310">
    <property type="entry name" value="TatD_DNAse"/>
    <property type="match status" value="1"/>
</dbReference>
<feature type="binding site" evidence="4">
    <location>
        <position position="206"/>
    </location>
    <ligand>
        <name>a divalent metal cation</name>
        <dbReference type="ChEBI" id="CHEBI:60240"/>
        <label>1</label>
    </ligand>
</feature>
<dbReference type="PANTHER" id="PTHR46124:SF2">
    <property type="entry name" value="D-AMINOACYL-TRNA DEACYLASE"/>
    <property type="match status" value="1"/>
</dbReference>
<evidence type="ECO:0000256" key="1">
    <source>
        <dbReference type="ARBA" id="ARBA00009275"/>
    </source>
</evidence>
<feature type="binding site" evidence="4">
    <location>
        <position position="7"/>
    </location>
    <ligand>
        <name>a divalent metal cation</name>
        <dbReference type="ChEBI" id="CHEBI:60240"/>
        <label>1</label>
    </ligand>
</feature>
<dbReference type="NCBIfam" id="TIGR00010">
    <property type="entry name" value="YchF/TatD family DNA exonuclease"/>
    <property type="match status" value="1"/>
</dbReference>
<keyword evidence="3" id="KW-0378">Hydrolase</keyword>
<evidence type="ECO:0000256" key="2">
    <source>
        <dbReference type="ARBA" id="ARBA00022723"/>
    </source>
</evidence>
<dbReference type="GO" id="GO:0005829">
    <property type="term" value="C:cytosol"/>
    <property type="evidence" value="ECO:0007669"/>
    <property type="project" value="TreeGrafter"/>
</dbReference>
<feature type="binding site" evidence="4">
    <location>
        <position position="131"/>
    </location>
    <ligand>
        <name>a divalent metal cation</name>
        <dbReference type="ChEBI" id="CHEBI:60240"/>
        <label>2</label>
    </ligand>
</feature>
<dbReference type="InterPro" id="IPR032466">
    <property type="entry name" value="Metal_Hydrolase"/>
</dbReference>
<evidence type="ECO:0000313" key="5">
    <source>
        <dbReference type="EMBL" id="TDY02892.1"/>
    </source>
</evidence>
<dbReference type="Proteomes" id="UP000294914">
    <property type="component" value="Unassembled WGS sequence"/>
</dbReference>
<gene>
    <name evidence="5" type="ORF">EDC23_1276</name>
</gene>
<dbReference type="PANTHER" id="PTHR46124">
    <property type="entry name" value="D-AMINOACYL-TRNA DEACYLASE"/>
    <property type="match status" value="1"/>
</dbReference>
<dbReference type="PROSITE" id="PS01090">
    <property type="entry name" value="TATD_2"/>
    <property type="match status" value="1"/>
</dbReference>
<protein>
    <submittedName>
        <fullName evidence="5">TatD DNase family protein</fullName>
    </submittedName>
</protein>
<dbReference type="Gene3D" id="3.20.20.140">
    <property type="entry name" value="Metal-dependent hydrolases"/>
    <property type="match status" value="1"/>
</dbReference>
<keyword evidence="6" id="KW-1185">Reference proteome</keyword>
<organism evidence="5 6">
    <name type="scientific">Thiohalophilus thiocyanatoxydans</name>
    <dbReference type="NCBI Taxonomy" id="381308"/>
    <lineage>
        <taxon>Bacteria</taxon>
        <taxon>Pseudomonadati</taxon>
        <taxon>Pseudomonadota</taxon>
        <taxon>Gammaproteobacteria</taxon>
        <taxon>Thiohalomonadales</taxon>
        <taxon>Thiohalophilaceae</taxon>
        <taxon>Thiohalophilus</taxon>
    </lineage>
</organism>